<dbReference type="InterPro" id="IPR011057">
    <property type="entry name" value="Mss4-like_sf"/>
</dbReference>
<comment type="similarity">
    <text evidence="1">Belongs to the Gfa family.</text>
</comment>
<keyword evidence="3" id="KW-0862">Zinc</keyword>
<comment type="caution">
    <text evidence="6">The sequence shown here is derived from an EMBL/GenBank/DDBJ whole genome shotgun (WGS) entry which is preliminary data.</text>
</comment>
<evidence type="ECO:0000256" key="3">
    <source>
        <dbReference type="ARBA" id="ARBA00022833"/>
    </source>
</evidence>
<evidence type="ECO:0000313" key="7">
    <source>
        <dbReference type="Proteomes" id="UP000646579"/>
    </source>
</evidence>
<evidence type="ECO:0000256" key="4">
    <source>
        <dbReference type="ARBA" id="ARBA00023239"/>
    </source>
</evidence>
<keyword evidence="4" id="KW-0456">Lyase</keyword>
<keyword evidence="7" id="KW-1185">Reference proteome</keyword>
<dbReference type="Pfam" id="PF04828">
    <property type="entry name" value="GFA"/>
    <property type="match status" value="1"/>
</dbReference>
<sequence>MSNGAEHLTGQCTCGTVRFSVEDGFEYSAYCHCKDCQRTTGSAFKPFAGIAREAFAVVAGGDGLTFRGDNEAHDARCSACGSLIYSLVRDGAYVHIPLGTLDRAPKIRPSEHIFVASKAAWYEINDDLPQYAGHVADGPPLNR</sequence>
<dbReference type="SUPFAM" id="SSF51316">
    <property type="entry name" value="Mss4-like"/>
    <property type="match status" value="1"/>
</dbReference>
<dbReference type="GO" id="GO:0016846">
    <property type="term" value="F:carbon-sulfur lyase activity"/>
    <property type="evidence" value="ECO:0007669"/>
    <property type="project" value="InterPro"/>
</dbReference>
<evidence type="ECO:0000259" key="5">
    <source>
        <dbReference type="PROSITE" id="PS51891"/>
    </source>
</evidence>
<dbReference type="PANTHER" id="PTHR33337:SF40">
    <property type="entry name" value="CENP-V_GFA DOMAIN-CONTAINING PROTEIN-RELATED"/>
    <property type="match status" value="1"/>
</dbReference>
<organism evidence="6 7">
    <name type="scientific">Devosia pacifica</name>
    <dbReference type="NCBI Taxonomy" id="1335967"/>
    <lineage>
        <taxon>Bacteria</taxon>
        <taxon>Pseudomonadati</taxon>
        <taxon>Pseudomonadota</taxon>
        <taxon>Alphaproteobacteria</taxon>
        <taxon>Hyphomicrobiales</taxon>
        <taxon>Devosiaceae</taxon>
        <taxon>Devosia</taxon>
    </lineage>
</organism>
<feature type="domain" description="CENP-V/GFA" evidence="5">
    <location>
        <begin position="8"/>
        <end position="123"/>
    </location>
</feature>
<accession>A0A918VV34</accession>
<dbReference type="RefSeq" id="WP_189425720.1">
    <property type="nucleotide sequence ID" value="NZ_BMZE01000002.1"/>
</dbReference>
<reference evidence="6" key="1">
    <citation type="journal article" date="2014" name="Int. J. Syst. Evol. Microbiol.">
        <title>Complete genome sequence of Corynebacterium casei LMG S-19264T (=DSM 44701T), isolated from a smear-ripened cheese.</title>
        <authorList>
            <consortium name="US DOE Joint Genome Institute (JGI-PGF)"/>
            <person name="Walter F."/>
            <person name="Albersmeier A."/>
            <person name="Kalinowski J."/>
            <person name="Ruckert C."/>
        </authorList>
    </citation>
    <scope>NUCLEOTIDE SEQUENCE</scope>
    <source>
        <strain evidence="6">KCTC 32437</strain>
    </source>
</reference>
<protein>
    <submittedName>
        <fullName evidence="6">Aldehyde-activating protein</fullName>
    </submittedName>
</protein>
<gene>
    <name evidence="6" type="ORF">GCM10007989_21990</name>
</gene>
<evidence type="ECO:0000313" key="6">
    <source>
        <dbReference type="EMBL" id="GHA25896.1"/>
    </source>
</evidence>
<dbReference type="AlphaFoldDB" id="A0A918VV34"/>
<name>A0A918VV34_9HYPH</name>
<dbReference type="InterPro" id="IPR006913">
    <property type="entry name" value="CENP-V/GFA"/>
</dbReference>
<reference evidence="6" key="2">
    <citation type="submission" date="2020-09" db="EMBL/GenBank/DDBJ databases">
        <authorList>
            <person name="Sun Q."/>
            <person name="Kim S."/>
        </authorList>
    </citation>
    <scope>NUCLEOTIDE SEQUENCE</scope>
    <source>
        <strain evidence="6">KCTC 32437</strain>
    </source>
</reference>
<proteinExistence type="inferred from homology"/>
<dbReference type="Proteomes" id="UP000646579">
    <property type="component" value="Unassembled WGS sequence"/>
</dbReference>
<dbReference type="GO" id="GO:0046872">
    <property type="term" value="F:metal ion binding"/>
    <property type="evidence" value="ECO:0007669"/>
    <property type="project" value="UniProtKB-KW"/>
</dbReference>
<dbReference type="PROSITE" id="PS51891">
    <property type="entry name" value="CENP_V_GFA"/>
    <property type="match status" value="1"/>
</dbReference>
<dbReference type="Gene3D" id="3.90.1590.10">
    <property type="entry name" value="glutathione-dependent formaldehyde- activating enzyme (gfa)"/>
    <property type="match status" value="1"/>
</dbReference>
<dbReference type="EMBL" id="BMZE01000002">
    <property type="protein sequence ID" value="GHA25896.1"/>
    <property type="molecule type" value="Genomic_DNA"/>
</dbReference>
<evidence type="ECO:0000256" key="1">
    <source>
        <dbReference type="ARBA" id="ARBA00005495"/>
    </source>
</evidence>
<dbReference type="PANTHER" id="PTHR33337">
    <property type="entry name" value="GFA DOMAIN-CONTAINING PROTEIN"/>
    <property type="match status" value="1"/>
</dbReference>
<keyword evidence="2" id="KW-0479">Metal-binding</keyword>
<evidence type="ECO:0000256" key="2">
    <source>
        <dbReference type="ARBA" id="ARBA00022723"/>
    </source>
</evidence>